<accession>A0AAV7YLI1</accession>
<dbReference type="EMBL" id="JANTQA010000051">
    <property type="protein sequence ID" value="KAJ3430643.1"/>
    <property type="molecule type" value="Genomic_DNA"/>
</dbReference>
<comment type="caution">
    <text evidence="4">The sequence shown here is derived from an EMBL/GenBank/DDBJ whole genome shotgun (WGS) entry which is preliminary data.</text>
</comment>
<dbReference type="InterPro" id="IPR011990">
    <property type="entry name" value="TPR-like_helical_dom_sf"/>
</dbReference>
<dbReference type="Proteomes" id="UP001146793">
    <property type="component" value="Unassembled WGS sequence"/>
</dbReference>
<organism evidence="4 5">
    <name type="scientific">Anaeramoeba flamelloides</name>
    <dbReference type="NCBI Taxonomy" id="1746091"/>
    <lineage>
        <taxon>Eukaryota</taxon>
        <taxon>Metamonada</taxon>
        <taxon>Anaeramoebidae</taxon>
        <taxon>Anaeramoeba</taxon>
    </lineage>
</organism>
<keyword evidence="1" id="KW-1015">Disulfide bond</keyword>
<evidence type="ECO:0000313" key="4">
    <source>
        <dbReference type="EMBL" id="KAJ3430643.1"/>
    </source>
</evidence>
<dbReference type="InterPro" id="IPR019734">
    <property type="entry name" value="TPR_rpt"/>
</dbReference>
<name>A0AAV7YLI1_9EUKA</name>
<dbReference type="Gene3D" id="3.40.30.10">
    <property type="entry name" value="Glutaredoxin"/>
    <property type="match status" value="1"/>
</dbReference>
<dbReference type="InterPro" id="IPR017937">
    <property type="entry name" value="Thioredoxin_CS"/>
</dbReference>
<dbReference type="GO" id="GO:0006950">
    <property type="term" value="P:response to stress"/>
    <property type="evidence" value="ECO:0007669"/>
    <property type="project" value="UniProtKB-ARBA"/>
</dbReference>
<evidence type="ECO:0000259" key="3">
    <source>
        <dbReference type="PROSITE" id="PS51352"/>
    </source>
</evidence>
<proteinExistence type="predicted"/>
<dbReference type="SUPFAM" id="SSF48452">
    <property type="entry name" value="TPR-like"/>
    <property type="match status" value="1"/>
</dbReference>
<dbReference type="Pfam" id="PF00085">
    <property type="entry name" value="Thioredoxin"/>
    <property type="match status" value="1"/>
</dbReference>
<evidence type="ECO:0000256" key="2">
    <source>
        <dbReference type="PROSITE-ProRule" id="PRU00339"/>
    </source>
</evidence>
<dbReference type="PANTHER" id="PTHR46115">
    <property type="entry name" value="THIOREDOXIN-LIKE PROTEIN 1"/>
    <property type="match status" value="1"/>
</dbReference>
<dbReference type="PROSITE" id="PS50005">
    <property type="entry name" value="TPR"/>
    <property type="match status" value="1"/>
</dbReference>
<dbReference type="AlphaFoldDB" id="A0AAV7YLI1"/>
<gene>
    <name evidence="4" type="ORF">M0812_23658</name>
</gene>
<dbReference type="SUPFAM" id="SSF52833">
    <property type="entry name" value="Thioredoxin-like"/>
    <property type="match status" value="1"/>
</dbReference>
<dbReference type="InterPro" id="IPR036249">
    <property type="entry name" value="Thioredoxin-like_sf"/>
</dbReference>
<feature type="domain" description="Thioredoxin" evidence="3">
    <location>
        <begin position="156"/>
        <end position="271"/>
    </location>
</feature>
<dbReference type="InterPro" id="IPR013766">
    <property type="entry name" value="Thioredoxin_domain"/>
</dbReference>
<dbReference type="PROSITE" id="PS51352">
    <property type="entry name" value="THIOREDOXIN_2"/>
    <property type="match status" value="1"/>
</dbReference>
<dbReference type="CDD" id="cd02947">
    <property type="entry name" value="TRX_family"/>
    <property type="match status" value="1"/>
</dbReference>
<dbReference type="Gene3D" id="1.25.40.10">
    <property type="entry name" value="Tetratricopeptide repeat domain"/>
    <property type="match status" value="1"/>
</dbReference>
<evidence type="ECO:0000313" key="5">
    <source>
        <dbReference type="Proteomes" id="UP001146793"/>
    </source>
</evidence>
<reference evidence="4" key="1">
    <citation type="submission" date="2022-08" db="EMBL/GenBank/DDBJ databases">
        <title>Novel sulphate-reducing endosymbionts in the free-living metamonad Anaeramoeba.</title>
        <authorList>
            <person name="Jerlstrom-Hultqvist J."/>
            <person name="Cepicka I."/>
            <person name="Gallot-Lavallee L."/>
            <person name="Salas-Leiva D."/>
            <person name="Curtis B.A."/>
            <person name="Zahonova K."/>
            <person name="Pipaliya S."/>
            <person name="Dacks J."/>
            <person name="Roger A.J."/>
        </authorList>
    </citation>
    <scope>NUCLEOTIDE SEQUENCE</scope>
    <source>
        <strain evidence="4">Busselton2</strain>
    </source>
</reference>
<dbReference type="SMART" id="SM00028">
    <property type="entry name" value="TPR"/>
    <property type="match status" value="3"/>
</dbReference>
<keyword evidence="2" id="KW-0802">TPR repeat</keyword>
<sequence>MSFRNLTESEEVLTLANNSLSSQPYSDTMRILIHGLHLDPDNVEIQELRKKLKQARNHQNKGNDYYKAKKYQDAIEQYNSAQVLIPNTLILSNKAACLLNLKKYEQASKVAQSAIDLAPNLPKGYLRLSSAFKFLNQKEKAIETLKLALKKCEDKTLLNSSLEKLTGGKYQPGQSYEITEKETLTKLINQGKTLVVRVHAQWCGPCKQIAPFYNKLAKETTGMIFLEIDIDKVKLPVQGVPHFAFYKGGKMISEFSGANQEALVEGINSLK</sequence>
<feature type="repeat" description="TPR" evidence="2">
    <location>
        <begin position="55"/>
        <end position="88"/>
    </location>
</feature>
<evidence type="ECO:0000256" key="1">
    <source>
        <dbReference type="ARBA" id="ARBA00023157"/>
    </source>
</evidence>
<dbReference type="PROSITE" id="PS00194">
    <property type="entry name" value="THIOREDOXIN_1"/>
    <property type="match status" value="1"/>
</dbReference>
<dbReference type="Pfam" id="PF13181">
    <property type="entry name" value="TPR_8"/>
    <property type="match status" value="2"/>
</dbReference>
<protein>
    <submittedName>
        <fullName evidence="4">Stress-induced-phosphoprotein</fullName>
    </submittedName>
</protein>